<evidence type="ECO:0000256" key="1">
    <source>
        <dbReference type="SAM" id="Coils"/>
    </source>
</evidence>
<protein>
    <submittedName>
        <fullName evidence="2">Uncharacterized protein</fullName>
    </submittedName>
</protein>
<gene>
    <name evidence="2" type="ORF">EX30DRAFT_342831</name>
</gene>
<keyword evidence="3" id="KW-1185">Reference proteome</keyword>
<evidence type="ECO:0000313" key="2">
    <source>
        <dbReference type="EMBL" id="TGZ78976.1"/>
    </source>
</evidence>
<dbReference type="InParanoid" id="A0A4S2MP67"/>
<keyword evidence="1" id="KW-0175">Coiled coil</keyword>
<evidence type="ECO:0000313" key="3">
    <source>
        <dbReference type="Proteomes" id="UP000298138"/>
    </source>
</evidence>
<organism evidence="2 3">
    <name type="scientific">Ascodesmis nigricans</name>
    <dbReference type="NCBI Taxonomy" id="341454"/>
    <lineage>
        <taxon>Eukaryota</taxon>
        <taxon>Fungi</taxon>
        <taxon>Dikarya</taxon>
        <taxon>Ascomycota</taxon>
        <taxon>Pezizomycotina</taxon>
        <taxon>Pezizomycetes</taxon>
        <taxon>Pezizales</taxon>
        <taxon>Ascodesmidaceae</taxon>
        <taxon>Ascodesmis</taxon>
    </lineage>
</organism>
<dbReference type="EMBL" id="ML220136">
    <property type="protein sequence ID" value="TGZ78976.1"/>
    <property type="molecule type" value="Genomic_DNA"/>
</dbReference>
<proteinExistence type="predicted"/>
<accession>A0A4S2MP67</accession>
<dbReference type="Proteomes" id="UP000298138">
    <property type="component" value="Unassembled WGS sequence"/>
</dbReference>
<feature type="coiled-coil region" evidence="1">
    <location>
        <begin position="36"/>
        <end position="63"/>
    </location>
</feature>
<name>A0A4S2MP67_9PEZI</name>
<reference evidence="2 3" key="1">
    <citation type="submission" date="2019-04" db="EMBL/GenBank/DDBJ databases">
        <title>Comparative genomics and transcriptomics to analyze fruiting body development in filamentous ascomycetes.</title>
        <authorList>
            <consortium name="DOE Joint Genome Institute"/>
            <person name="Lutkenhaus R."/>
            <person name="Traeger S."/>
            <person name="Breuer J."/>
            <person name="Kuo A."/>
            <person name="Lipzen A."/>
            <person name="Pangilinan J."/>
            <person name="Dilworth D."/>
            <person name="Sandor L."/>
            <person name="Poggeler S."/>
            <person name="Barry K."/>
            <person name="Grigoriev I.V."/>
            <person name="Nowrousian M."/>
        </authorList>
    </citation>
    <scope>NUCLEOTIDE SEQUENCE [LARGE SCALE GENOMIC DNA]</scope>
    <source>
        <strain evidence="2 3">CBS 389.68</strain>
    </source>
</reference>
<sequence length="86" mass="10028">MVSAIYFSFYDHPVKVLWQVPPKNPEKIDNKDGPAVDRVEESLKQLREEEKEARAGMTFMNRQYRVYEALVKEKLGQLKAEEAAEN</sequence>
<dbReference type="AlphaFoldDB" id="A0A4S2MP67"/>